<keyword evidence="2" id="KW-0547">Nucleotide-binding</keyword>
<protein>
    <submittedName>
        <fullName evidence="6">ATPase family protein associated with various cellular activities (AAA)</fullName>
    </submittedName>
</protein>
<evidence type="ECO:0000256" key="3">
    <source>
        <dbReference type="ARBA" id="ARBA00022840"/>
    </source>
</evidence>
<comment type="similarity">
    <text evidence="1">Belongs to the AAA ATPase family.</text>
</comment>
<gene>
    <name evidence="6" type="ORF">C7419_1011567</name>
</gene>
<evidence type="ECO:0000313" key="7">
    <source>
        <dbReference type="Proteomes" id="UP000245754"/>
    </source>
</evidence>
<evidence type="ECO:0000256" key="4">
    <source>
        <dbReference type="SAM" id="MobiDB-lite"/>
    </source>
</evidence>
<feature type="domain" description="AAA+ ATPase" evidence="5">
    <location>
        <begin position="81"/>
        <end position="214"/>
    </location>
</feature>
<dbReference type="SUPFAM" id="SSF52540">
    <property type="entry name" value="P-loop containing nucleoside triphosphate hydrolases"/>
    <property type="match status" value="1"/>
</dbReference>
<evidence type="ECO:0000259" key="5">
    <source>
        <dbReference type="SMART" id="SM00382"/>
    </source>
</evidence>
<dbReference type="SMART" id="SM00382">
    <property type="entry name" value="AAA"/>
    <property type="match status" value="1"/>
</dbReference>
<dbReference type="CDD" id="cd19481">
    <property type="entry name" value="RecA-like_protease"/>
    <property type="match status" value="1"/>
</dbReference>
<name>A0A316EYE5_9BURK</name>
<dbReference type="InterPro" id="IPR003593">
    <property type="entry name" value="AAA+_ATPase"/>
</dbReference>
<dbReference type="Proteomes" id="UP000245754">
    <property type="component" value="Unassembled WGS sequence"/>
</dbReference>
<comment type="caution">
    <text evidence="6">The sequence shown here is derived from an EMBL/GenBank/DDBJ whole genome shotgun (WGS) entry which is preliminary data.</text>
</comment>
<dbReference type="GO" id="GO:0005524">
    <property type="term" value="F:ATP binding"/>
    <property type="evidence" value="ECO:0007669"/>
    <property type="project" value="UniProtKB-KW"/>
</dbReference>
<accession>A0A316EYE5</accession>
<keyword evidence="3" id="KW-0067">ATP-binding</keyword>
<dbReference type="InterPro" id="IPR003959">
    <property type="entry name" value="ATPase_AAA_core"/>
</dbReference>
<evidence type="ECO:0000256" key="1">
    <source>
        <dbReference type="ARBA" id="ARBA00006914"/>
    </source>
</evidence>
<feature type="region of interest" description="Disordered" evidence="4">
    <location>
        <begin position="1"/>
        <end position="34"/>
    </location>
</feature>
<dbReference type="InterPro" id="IPR027417">
    <property type="entry name" value="P-loop_NTPase"/>
</dbReference>
<dbReference type="EMBL" id="QGGT01000001">
    <property type="protein sequence ID" value="PWK37684.1"/>
    <property type="molecule type" value="Genomic_DNA"/>
</dbReference>
<reference evidence="6 7" key="1">
    <citation type="submission" date="2018-05" db="EMBL/GenBank/DDBJ databases">
        <title>Genomic Encyclopedia of Type Strains, Phase IV (KMG-V): Genome sequencing to study the core and pangenomes of soil and plant-associated prokaryotes.</title>
        <authorList>
            <person name="Whitman W."/>
        </authorList>
    </citation>
    <scope>NUCLEOTIDE SEQUENCE [LARGE SCALE GENOMIC DNA]</scope>
    <source>
        <strain evidence="6 7">SLV-132</strain>
    </source>
</reference>
<dbReference type="PANTHER" id="PTHR23073">
    <property type="entry name" value="26S PROTEASOME REGULATORY SUBUNIT"/>
    <property type="match status" value="1"/>
</dbReference>
<evidence type="ECO:0000256" key="2">
    <source>
        <dbReference type="ARBA" id="ARBA00022741"/>
    </source>
</evidence>
<dbReference type="AlphaFoldDB" id="A0A316EYE5"/>
<dbReference type="Gene3D" id="1.10.8.60">
    <property type="match status" value="1"/>
</dbReference>
<feature type="compositionally biased region" description="Basic and acidic residues" evidence="4">
    <location>
        <begin position="8"/>
        <end position="24"/>
    </location>
</feature>
<proteinExistence type="inferred from homology"/>
<dbReference type="Gene3D" id="3.40.50.300">
    <property type="entry name" value="P-loop containing nucleotide triphosphate hydrolases"/>
    <property type="match status" value="1"/>
</dbReference>
<keyword evidence="7" id="KW-1185">Reference proteome</keyword>
<dbReference type="GO" id="GO:0016887">
    <property type="term" value="F:ATP hydrolysis activity"/>
    <property type="evidence" value="ECO:0007669"/>
    <property type="project" value="InterPro"/>
</dbReference>
<dbReference type="InterPro" id="IPR050221">
    <property type="entry name" value="26S_Proteasome_ATPase"/>
</dbReference>
<sequence length="325" mass="35403">MNDPTSAENKRPAPERTRPADRQPEPGIPQATARSPRFSLDRDLILSQGTSLRLAECLTKLRHRKTIYIDWDFGSVDPMGLSTILNFYGPPGTGKTMAAEALAGTLEMPFMALGIAELESKFMGETAKNIQAAFEAAREAGALLFFDEADTLLGKRLSAVTQGVDNEVNAMRSTLLIELERFDGVAVFATNFAKNYDEAFRSRISYHVKFDLPDLAGRERLWDRMLVSGIPLATARNTLIEQAAAATDGFSGREIRTCMRLALPKALHEAEGLSCTAQLAAKHIEAAIAEVRSAHADISNAQPASASLATDITTSRRLLGVDRTH</sequence>
<organism evidence="6 7">
    <name type="scientific">Cupriavidus plantarum</name>
    <dbReference type="NCBI Taxonomy" id="942865"/>
    <lineage>
        <taxon>Bacteria</taxon>
        <taxon>Pseudomonadati</taxon>
        <taxon>Pseudomonadota</taxon>
        <taxon>Betaproteobacteria</taxon>
        <taxon>Burkholderiales</taxon>
        <taxon>Burkholderiaceae</taxon>
        <taxon>Cupriavidus</taxon>
    </lineage>
</organism>
<dbReference type="Pfam" id="PF00004">
    <property type="entry name" value="AAA"/>
    <property type="match status" value="1"/>
</dbReference>
<evidence type="ECO:0000313" key="6">
    <source>
        <dbReference type="EMBL" id="PWK37684.1"/>
    </source>
</evidence>